<dbReference type="PANTHER" id="PTHR44329">
    <property type="entry name" value="SERINE/THREONINE-PROTEIN KINASE TNNI3K-RELATED"/>
    <property type="match status" value="1"/>
</dbReference>
<dbReference type="PaxDb" id="2903-EOD16668"/>
<keyword evidence="8" id="KW-1185">Reference proteome</keyword>
<dbReference type="InterPro" id="IPR011009">
    <property type="entry name" value="Kinase-like_dom_sf"/>
</dbReference>
<dbReference type="Pfam" id="PF00069">
    <property type="entry name" value="Pkinase"/>
    <property type="match status" value="1"/>
</dbReference>
<dbReference type="Gene3D" id="1.10.510.10">
    <property type="entry name" value="Transferase(Phosphotransferase) domain 1"/>
    <property type="match status" value="1"/>
</dbReference>
<dbReference type="OMA" id="GHRCELP"/>
<dbReference type="GO" id="GO:0005524">
    <property type="term" value="F:ATP binding"/>
    <property type="evidence" value="ECO:0007669"/>
    <property type="project" value="UniProtKB-KW"/>
</dbReference>
<accession>A0A0D3IZI3</accession>
<feature type="compositionally biased region" description="Low complexity" evidence="5">
    <location>
        <begin position="72"/>
        <end position="85"/>
    </location>
</feature>
<evidence type="ECO:0000256" key="3">
    <source>
        <dbReference type="ARBA" id="ARBA00022777"/>
    </source>
</evidence>
<dbReference type="eggNOG" id="KOG0192">
    <property type="taxonomic scope" value="Eukaryota"/>
</dbReference>
<name>A0A0D3IZI3_EMIH1</name>
<dbReference type="PROSITE" id="PS50011">
    <property type="entry name" value="PROTEIN_KINASE_DOM"/>
    <property type="match status" value="1"/>
</dbReference>
<dbReference type="InterPro" id="IPR000719">
    <property type="entry name" value="Prot_kinase_dom"/>
</dbReference>
<reference evidence="8" key="1">
    <citation type="journal article" date="2013" name="Nature">
        <title>Pan genome of the phytoplankton Emiliania underpins its global distribution.</title>
        <authorList>
            <person name="Read B.A."/>
            <person name="Kegel J."/>
            <person name="Klute M.J."/>
            <person name="Kuo A."/>
            <person name="Lefebvre S.C."/>
            <person name="Maumus F."/>
            <person name="Mayer C."/>
            <person name="Miller J."/>
            <person name="Monier A."/>
            <person name="Salamov A."/>
            <person name="Young J."/>
            <person name="Aguilar M."/>
            <person name="Claverie J.M."/>
            <person name="Frickenhaus S."/>
            <person name="Gonzalez K."/>
            <person name="Herman E.K."/>
            <person name="Lin Y.C."/>
            <person name="Napier J."/>
            <person name="Ogata H."/>
            <person name="Sarno A.F."/>
            <person name="Shmutz J."/>
            <person name="Schroeder D."/>
            <person name="de Vargas C."/>
            <person name="Verret F."/>
            <person name="von Dassow P."/>
            <person name="Valentin K."/>
            <person name="Van de Peer Y."/>
            <person name="Wheeler G."/>
            <person name="Dacks J.B."/>
            <person name="Delwiche C.F."/>
            <person name="Dyhrman S.T."/>
            <person name="Glockner G."/>
            <person name="John U."/>
            <person name="Richards T."/>
            <person name="Worden A.Z."/>
            <person name="Zhang X."/>
            <person name="Grigoriev I.V."/>
            <person name="Allen A.E."/>
            <person name="Bidle K."/>
            <person name="Borodovsky M."/>
            <person name="Bowler C."/>
            <person name="Brownlee C."/>
            <person name="Cock J.M."/>
            <person name="Elias M."/>
            <person name="Gladyshev V.N."/>
            <person name="Groth M."/>
            <person name="Guda C."/>
            <person name="Hadaegh A."/>
            <person name="Iglesias-Rodriguez M.D."/>
            <person name="Jenkins J."/>
            <person name="Jones B.M."/>
            <person name="Lawson T."/>
            <person name="Leese F."/>
            <person name="Lindquist E."/>
            <person name="Lobanov A."/>
            <person name="Lomsadze A."/>
            <person name="Malik S.B."/>
            <person name="Marsh M.E."/>
            <person name="Mackinder L."/>
            <person name="Mock T."/>
            <person name="Mueller-Roeber B."/>
            <person name="Pagarete A."/>
            <person name="Parker M."/>
            <person name="Probert I."/>
            <person name="Quesneville H."/>
            <person name="Raines C."/>
            <person name="Rensing S.A."/>
            <person name="Riano-Pachon D.M."/>
            <person name="Richier S."/>
            <person name="Rokitta S."/>
            <person name="Shiraiwa Y."/>
            <person name="Soanes D.M."/>
            <person name="van der Giezen M."/>
            <person name="Wahlund T.M."/>
            <person name="Williams B."/>
            <person name="Wilson W."/>
            <person name="Wolfe G."/>
            <person name="Wurch L.L."/>
        </authorList>
    </citation>
    <scope>NUCLEOTIDE SEQUENCE</scope>
</reference>
<organism evidence="7 8">
    <name type="scientific">Emiliania huxleyi (strain CCMP1516)</name>
    <dbReference type="NCBI Taxonomy" id="280463"/>
    <lineage>
        <taxon>Eukaryota</taxon>
        <taxon>Haptista</taxon>
        <taxon>Haptophyta</taxon>
        <taxon>Prymnesiophyceae</taxon>
        <taxon>Isochrysidales</taxon>
        <taxon>Noelaerhabdaceae</taxon>
        <taxon>Emiliania</taxon>
    </lineage>
</organism>
<dbReference type="RefSeq" id="XP_005769097.1">
    <property type="nucleotide sequence ID" value="XM_005769040.1"/>
</dbReference>
<dbReference type="SUPFAM" id="SSF56112">
    <property type="entry name" value="Protein kinase-like (PK-like)"/>
    <property type="match status" value="1"/>
</dbReference>
<dbReference type="SMART" id="SM00220">
    <property type="entry name" value="S_TKc"/>
    <property type="match status" value="1"/>
</dbReference>
<evidence type="ECO:0000256" key="1">
    <source>
        <dbReference type="ARBA" id="ARBA00022679"/>
    </source>
</evidence>
<dbReference type="AlphaFoldDB" id="A0A0D3IZI3"/>
<dbReference type="InterPro" id="IPR051681">
    <property type="entry name" value="Ser/Thr_Kinases-Pseudokinases"/>
</dbReference>
<evidence type="ECO:0000313" key="8">
    <source>
        <dbReference type="Proteomes" id="UP000013827"/>
    </source>
</evidence>
<keyword evidence="1" id="KW-0808">Transferase</keyword>
<reference evidence="7" key="2">
    <citation type="submission" date="2024-10" db="UniProtKB">
        <authorList>
            <consortium name="EnsemblProtists"/>
        </authorList>
    </citation>
    <scope>IDENTIFICATION</scope>
</reference>
<keyword evidence="3" id="KW-0418">Kinase</keyword>
<dbReference type="Gene3D" id="3.30.200.20">
    <property type="entry name" value="Phosphorylase Kinase, domain 1"/>
    <property type="match status" value="1"/>
</dbReference>
<keyword evidence="4" id="KW-0067">ATP-binding</keyword>
<dbReference type="PANTHER" id="PTHR44329:SF288">
    <property type="entry name" value="MITOGEN-ACTIVATED PROTEIN KINASE KINASE KINASE 20"/>
    <property type="match status" value="1"/>
</dbReference>
<dbReference type="KEGG" id="ehx:EMIHUDRAFT_118901"/>
<dbReference type="GO" id="GO:0004674">
    <property type="term" value="F:protein serine/threonine kinase activity"/>
    <property type="evidence" value="ECO:0007669"/>
    <property type="project" value="TreeGrafter"/>
</dbReference>
<evidence type="ECO:0000313" key="7">
    <source>
        <dbReference type="EnsemblProtists" id="EOD16668"/>
    </source>
</evidence>
<protein>
    <recommendedName>
        <fullName evidence="6">Protein kinase domain-containing protein</fullName>
    </recommendedName>
</protein>
<proteinExistence type="predicted"/>
<dbReference type="CDD" id="cd14014">
    <property type="entry name" value="STKc_PknB_like"/>
    <property type="match status" value="1"/>
</dbReference>
<evidence type="ECO:0000259" key="6">
    <source>
        <dbReference type="PROSITE" id="PS50011"/>
    </source>
</evidence>
<keyword evidence="2" id="KW-0547">Nucleotide-binding</keyword>
<dbReference type="EnsemblProtists" id="EOD16668">
    <property type="protein sequence ID" value="EOD16668"/>
    <property type="gene ID" value="EMIHUDRAFT_118901"/>
</dbReference>
<evidence type="ECO:0000256" key="4">
    <source>
        <dbReference type="ARBA" id="ARBA00022840"/>
    </source>
</evidence>
<dbReference type="STRING" id="2903.R1C297"/>
<feature type="region of interest" description="Disordered" evidence="5">
    <location>
        <begin position="46"/>
        <end position="85"/>
    </location>
</feature>
<feature type="domain" description="Protein kinase" evidence="6">
    <location>
        <begin position="132"/>
        <end position="422"/>
    </location>
</feature>
<dbReference type="PROSITE" id="PS50096">
    <property type="entry name" value="IQ"/>
    <property type="match status" value="1"/>
</dbReference>
<evidence type="ECO:0000256" key="5">
    <source>
        <dbReference type="SAM" id="MobiDB-lite"/>
    </source>
</evidence>
<feature type="region of interest" description="Disordered" evidence="5">
    <location>
        <begin position="1"/>
        <end position="30"/>
    </location>
</feature>
<sequence>MAPSNSWEEFDEKGLSRYSAKSSPAGRLRSRPSVFCDERAFAATDSTAWRRASESAFTNSGPAESSGSGRRLPPLTESLPEPSAGTVMQQKAATKLQAATRGSISRSEASWRTTIALVSAPVGSNEVEWTSLGPMKRLGAGEFCVASACSLDGAPCAVKTLRPEKEKVEVAVADLLRESSLLSRLHHPHIIRALGFGTRPAAGSQAGGALVPFLCLELLSASLSASLPPDAFTATALARKRGVKAWPVRRAIDVGRQIASALRHCHNSFLPGYRLLHRDLKPDNVGFASDGRAVLLDFGLCKLWQVSKRRDGPSDGRKMTGQTGSLRYMAPEVALCKPYDHTADVFSWASLLYEMAAHKKPYYAMDAQAYISQVCNGGHRCELPAAIKAIPDVAALLSACWSTSPSRRPDFAQVVPVLEAALAALPAAADAQQEGVAGAKEGCSCVLA</sequence>
<dbReference type="GeneID" id="17262813"/>
<feature type="compositionally biased region" description="Polar residues" evidence="5">
    <location>
        <begin position="55"/>
        <end position="68"/>
    </location>
</feature>
<dbReference type="HOGENOM" id="CLU_644701_0_0_1"/>
<evidence type="ECO:0000256" key="2">
    <source>
        <dbReference type="ARBA" id="ARBA00022741"/>
    </source>
</evidence>
<dbReference type="Proteomes" id="UP000013827">
    <property type="component" value="Unassembled WGS sequence"/>
</dbReference>